<dbReference type="InterPro" id="IPR036390">
    <property type="entry name" value="WH_DNA-bd_sf"/>
</dbReference>
<proteinExistence type="inferred from homology"/>
<comment type="similarity">
    <text evidence="1">Belongs to the LysR transcriptional regulatory family.</text>
</comment>
<dbReference type="SUPFAM" id="SSF46785">
    <property type="entry name" value="Winged helix' DNA-binding domain"/>
    <property type="match status" value="1"/>
</dbReference>
<sequence>MDRLDAMQVLLAVVDAGSLSAGSRKLNAPLPSVSRKVAELERFLGTNLLIRTSRNIQLTDAGRDYVEAARQIVAQIKEAELRASGEYEGPKGELAITMPLVFGQQHVMPLALDFLCEHPEITLNVLSVDRVVHLVDEHVDVGIRLGRLVDSSLYAVKVGDFRLVTYASPAYLARRGLPLRPEDLVNHDAAIFGAIEAASWIYDLDGQKVQAVPNIRIRANTSTDAIEAAVRGIGVARAPSYQALNELRTGALVRILDDHDNKTFPVHLVYARQGLLPLKVRAFLDWMVPRMREGLRQLEDIKQVARD</sequence>
<dbReference type="InterPro" id="IPR005119">
    <property type="entry name" value="LysR_subst-bd"/>
</dbReference>
<dbReference type="EMBL" id="JARFYN010000029">
    <property type="protein sequence ID" value="MDL2408095.1"/>
    <property type="molecule type" value="Genomic_DNA"/>
</dbReference>
<dbReference type="SUPFAM" id="SSF53850">
    <property type="entry name" value="Periplasmic binding protein-like II"/>
    <property type="match status" value="1"/>
</dbReference>
<accession>A0ABT7KJC7</accession>
<evidence type="ECO:0000313" key="7">
    <source>
        <dbReference type="Proteomes" id="UP001172630"/>
    </source>
</evidence>
<dbReference type="InterPro" id="IPR058163">
    <property type="entry name" value="LysR-type_TF_proteobact-type"/>
</dbReference>
<keyword evidence="4" id="KW-0804">Transcription</keyword>
<dbReference type="Gene3D" id="1.10.10.10">
    <property type="entry name" value="Winged helix-like DNA-binding domain superfamily/Winged helix DNA-binding domain"/>
    <property type="match status" value="1"/>
</dbReference>
<organism evidence="6 7">
    <name type="scientific">Rhizobium calliandrae</name>
    <dbReference type="NCBI Taxonomy" id="1312182"/>
    <lineage>
        <taxon>Bacteria</taxon>
        <taxon>Pseudomonadati</taxon>
        <taxon>Pseudomonadota</taxon>
        <taxon>Alphaproteobacteria</taxon>
        <taxon>Hyphomicrobiales</taxon>
        <taxon>Rhizobiaceae</taxon>
        <taxon>Rhizobium/Agrobacterium group</taxon>
        <taxon>Rhizobium</taxon>
    </lineage>
</organism>
<keyword evidence="7" id="KW-1185">Reference proteome</keyword>
<dbReference type="PROSITE" id="PS50931">
    <property type="entry name" value="HTH_LYSR"/>
    <property type="match status" value="1"/>
</dbReference>
<dbReference type="InterPro" id="IPR000847">
    <property type="entry name" value="LysR_HTH_N"/>
</dbReference>
<evidence type="ECO:0000256" key="4">
    <source>
        <dbReference type="ARBA" id="ARBA00023163"/>
    </source>
</evidence>
<dbReference type="RefSeq" id="WP_285881488.1">
    <property type="nucleotide sequence ID" value="NZ_JARFYN010000029.1"/>
</dbReference>
<reference evidence="6" key="1">
    <citation type="submission" date="2023-06" db="EMBL/GenBank/DDBJ databases">
        <title>Phylogenetic Diversity of Rhizobium strains.</title>
        <authorList>
            <person name="Moura F.T."/>
            <person name="Helene L.C.F."/>
            <person name="Hungria M."/>
        </authorList>
    </citation>
    <scope>NUCLEOTIDE SEQUENCE</scope>
    <source>
        <strain evidence="6">CCGE524</strain>
    </source>
</reference>
<name>A0ABT7KJC7_9HYPH</name>
<feature type="domain" description="HTH lysR-type" evidence="5">
    <location>
        <begin position="1"/>
        <end position="59"/>
    </location>
</feature>
<dbReference type="Pfam" id="PF00126">
    <property type="entry name" value="HTH_1"/>
    <property type="match status" value="1"/>
</dbReference>
<keyword evidence="3" id="KW-0238">DNA-binding</keyword>
<evidence type="ECO:0000259" key="5">
    <source>
        <dbReference type="PROSITE" id="PS50931"/>
    </source>
</evidence>
<evidence type="ECO:0000256" key="1">
    <source>
        <dbReference type="ARBA" id="ARBA00009437"/>
    </source>
</evidence>
<keyword evidence="2" id="KW-0805">Transcription regulation</keyword>
<dbReference type="Gene3D" id="3.40.190.290">
    <property type="match status" value="1"/>
</dbReference>
<gene>
    <name evidence="6" type="ORF">PY650_21050</name>
</gene>
<evidence type="ECO:0000256" key="2">
    <source>
        <dbReference type="ARBA" id="ARBA00023015"/>
    </source>
</evidence>
<dbReference type="PANTHER" id="PTHR30537:SF5">
    <property type="entry name" value="HTH-TYPE TRANSCRIPTIONAL ACTIVATOR TTDR-RELATED"/>
    <property type="match status" value="1"/>
</dbReference>
<dbReference type="Pfam" id="PF03466">
    <property type="entry name" value="LysR_substrate"/>
    <property type="match status" value="1"/>
</dbReference>
<evidence type="ECO:0000256" key="3">
    <source>
        <dbReference type="ARBA" id="ARBA00023125"/>
    </source>
</evidence>
<dbReference type="PANTHER" id="PTHR30537">
    <property type="entry name" value="HTH-TYPE TRANSCRIPTIONAL REGULATOR"/>
    <property type="match status" value="1"/>
</dbReference>
<dbReference type="Proteomes" id="UP001172630">
    <property type="component" value="Unassembled WGS sequence"/>
</dbReference>
<comment type="caution">
    <text evidence="6">The sequence shown here is derived from an EMBL/GenBank/DDBJ whole genome shotgun (WGS) entry which is preliminary data.</text>
</comment>
<evidence type="ECO:0000313" key="6">
    <source>
        <dbReference type="EMBL" id="MDL2408095.1"/>
    </source>
</evidence>
<protein>
    <submittedName>
        <fullName evidence="6">LysR family transcriptional regulator</fullName>
    </submittedName>
</protein>
<dbReference type="InterPro" id="IPR036388">
    <property type="entry name" value="WH-like_DNA-bd_sf"/>
</dbReference>